<keyword evidence="2" id="KW-0813">Transport</keyword>
<evidence type="ECO:0000313" key="10">
    <source>
        <dbReference type="Proteomes" id="UP001501020"/>
    </source>
</evidence>
<sequence>MVGAADPRRGGLRTGGRRRGPGRPGGADRRNAMKVRIDAGLCQGHGRCYDLAPDLFGEDDEGYGTVLGDGTVPADGEQDARRAAANCPERAITVLKEAQT</sequence>
<comment type="cofactor">
    <cofactor evidence="1">
        <name>[3Fe-4S] cluster</name>
        <dbReference type="ChEBI" id="CHEBI:21137"/>
    </cofactor>
</comment>
<feature type="region of interest" description="Disordered" evidence="8">
    <location>
        <begin position="1"/>
        <end position="31"/>
    </location>
</feature>
<keyword evidence="3" id="KW-0479">Metal-binding</keyword>
<evidence type="ECO:0000256" key="7">
    <source>
        <dbReference type="ARBA" id="ARBA00023291"/>
    </source>
</evidence>
<keyword evidence="6" id="KW-0411">Iron-sulfur</keyword>
<organism evidence="9 10">
    <name type="scientific">Actinomadura napierensis</name>
    <dbReference type="NCBI Taxonomy" id="267854"/>
    <lineage>
        <taxon>Bacteria</taxon>
        <taxon>Bacillati</taxon>
        <taxon>Actinomycetota</taxon>
        <taxon>Actinomycetes</taxon>
        <taxon>Streptosporangiales</taxon>
        <taxon>Thermomonosporaceae</taxon>
        <taxon>Actinomadura</taxon>
    </lineage>
</organism>
<evidence type="ECO:0000256" key="2">
    <source>
        <dbReference type="ARBA" id="ARBA00022448"/>
    </source>
</evidence>
<dbReference type="Pfam" id="PF13459">
    <property type="entry name" value="Fer4_15"/>
    <property type="match status" value="1"/>
</dbReference>
<accession>A0ABP5L3M6</accession>
<dbReference type="Gene3D" id="3.30.70.20">
    <property type="match status" value="1"/>
</dbReference>
<dbReference type="PANTHER" id="PTHR36923">
    <property type="entry name" value="FERREDOXIN"/>
    <property type="match status" value="1"/>
</dbReference>
<evidence type="ECO:0000256" key="4">
    <source>
        <dbReference type="ARBA" id="ARBA00022982"/>
    </source>
</evidence>
<evidence type="ECO:0008006" key="11">
    <source>
        <dbReference type="Google" id="ProtNLM"/>
    </source>
</evidence>
<reference evidence="10" key="1">
    <citation type="journal article" date="2019" name="Int. J. Syst. Evol. Microbiol.">
        <title>The Global Catalogue of Microorganisms (GCM) 10K type strain sequencing project: providing services to taxonomists for standard genome sequencing and annotation.</title>
        <authorList>
            <consortium name="The Broad Institute Genomics Platform"/>
            <consortium name="The Broad Institute Genome Sequencing Center for Infectious Disease"/>
            <person name="Wu L."/>
            <person name="Ma J."/>
        </authorList>
    </citation>
    <scope>NUCLEOTIDE SEQUENCE [LARGE SCALE GENOMIC DNA]</scope>
    <source>
        <strain evidence="10">JCM 13850</strain>
    </source>
</reference>
<keyword evidence="7" id="KW-0003">3Fe-4S</keyword>
<keyword evidence="5" id="KW-0408">Iron</keyword>
<protein>
    <recommendedName>
        <fullName evidence="11">Ferredoxin</fullName>
    </recommendedName>
</protein>
<dbReference type="Proteomes" id="UP001501020">
    <property type="component" value="Unassembled WGS sequence"/>
</dbReference>
<evidence type="ECO:0000313" key="9">
    <source>
        <dbReference type="EMBL" id="GAA2139888.1"/>
    </source>
</evidence>
<evidence type="ECO:0000256" key="1">
    <source>
        <dbReference type="ARBA" id="ARBA00001927"/>
    </source>
</evidence>
<dbReference type="EMBL" id="BAAAMR010000029">
    <property type="protein sequence ID" value="GAA2139888.1"/>
    <property type="molecule type" value="Genomic_DNA"/>
</dbReference>
<evidence type="ECO:0000256" key="8">
    <source>
        <dbReference type="SAM" id="MobiDB-lite"/>
    </source>
</evidence>
<evidence type="ECO:0000256" key="3">
    <source>
        <dbReference type="ARBA" id="ARBA00022723"/>
    </source>
</evidence>
<dbReference type="PANTHER" id="PTHR36923:SF3">
    <property type="entry name" value="FERREDOXIN"/>
    <property type="match status" value="1"/>
</dbReference>
<gene>
    <name evidence="9" type="ORF">GCM10009727_36600</name>
</gene>
<name>A0ABP5L3M6_9ACTN</name>
<dbReference type="SUPFAM" id="SSF54862">
    <property type="entry name" value="4Fe-4S ferredoxins"/>
    <property type="match status" value="1"/>
</dbReference>
<comment type="caution">
    <text evidence="9">The sequence shown here is derived from an EMBL/GenBank/DDBJ whole genome shotgun (WGS) entry which is preliminary data.</text>
</comment>
<keyword evidence="10" id="KW-1185">Reference proteome</keyword>
<dbReference type="InterPro" id="IPR051269">
    <property type="entry name" value="Fe-S_cluster_ET"/>
</dbReference>
<keyword evidence="4" id="KW-0249">Electron transport</keyword>
<evidence type="ECO:0000256" key="6">
    <source>
        <dbReference type="ARBA" id="ARBA00023014"/>
    </source>
</evidence>
<evidence type="ECO:0000256" key="5">
    <source>
        <dbReference type="ARBA" id="ARBA00023004"/>
    </source>
</evidence>
<proteinExistence type="predicted"/>